<dbReference type="InterPro" id="IPR022564">
    <property type="entry name" value="DUF2678"/>
</dbReference>
<gene>
    <name evidence="2" type="ORF">GSLYS_00008188001</name>
</gene>
<evidence type="ECO:0000256" key="1">
    <source>
        <dbReference type="SAM" id="Phobius"/>
    </source>
</evidence>
<dbReference type="Pfam" id="PF10856">
    <property type="entry name" value="DUF2678"/>
    <property type="match status" value="1"/>
</dbReference>
<protein>
    <recommendedName>
        <fullName evidence="4">Transmembrane protein</fullName>
    </recommendedName>
</protein>
<reference evidence="2 3" key="1">
    <citation type="submission" date="2024-04" db="EMBL/GenBank/DDBJ databases">
        <authorList>
            <consortium name="Genoscope - CEA"/>
            <person name="William W."/>
        </authorList>
    </citation>
    <scope>NUCLEOTIDE SEQUENCE [LARGE SCALE GENOMIC DNA]</scope>
</reference>
<keyword evidence="3" id="KW-1185">Reference proteome</keyword>
<feature type="transmembrane region" description="Helical" evidence="1">
    <location>
        <begin position="23"/>
        <end position="47"/>
    </location>
</feature>
<evidence type="ECO:0000313" key="2">
    <source>
        <dbReference type="EMBL" id="CAL1534228.1"/>
    </source>
</evidence>
<feature type="transmembrane region" description="Helical" evidence="1">
    <location>
        <begin position="88"/>
        <end position="108"/>
    </location>
</feature>
<accession>A0AAV2HJQ6</accession>
<evidence type="ECO:0008006" key="4">
    <source>
        <dbReference type="Google" id="ProtNLM"/>
    </source>
</evidence>
<feature type="transmembrane region" description="Helical" evidence="1">
    <location>
        <begin position="54"/>
        <end position="76"/>
    </location>
</feature>
<keyword evidence="1" id="KW-1133">Transmembrane helix</keyword>
<keyword evidence="1" id="KW-0472">Membrane</keyword>
<keyword evidence="1" id="KW-0812">Transmembrane</keyword>
<dbReference type="Proteomes" id="UP001497497">
    <property type="component" value="Unassembled WGS sequence"/>
</dbReference>
<sequence>MASSQQTTVVDAHAIFHELSPKLILLVRAVNGVTLVMVVIAFILCFVQGHKNGSYYLLVCNLIISAIVSSVVNWWYKSGDLGSEKYWFVIFVSVVIIFQCLSTDIFVFKEDTIQPMTTTVLPMNTSTVEWSTMIPPSTLKY</sequence>
<dbReference type="AlphaFoldDB" id="A0AAV2HJQ6"/>
<organism evidence="2 3">
    <name type="scientific">Lymnaea stagnalis</name>
    <name type="common">Great pond snail</name>
    <name type="synonym">Helix stagnalis</name>
    <dbReference type="NCBI Taxonomy" id="6523"/>
    <lineage>
        <taxon>Eukaryota</taxon>
        <taxon>Metazoa</taxon>
        <taxon>Spiralia</taxon>
        <taxon>Lophotrochozoa</taxon>
        <taxon>Mollusca</taxon>
        <taxon>Gastropoda</taxon>
        <taxon>Heterobranchia</taxon>
        <taxon>Euthyneura</taxon>
        <taxon>Panpulmonata</taxon>
        <taxon>Hygrophila</taxon>
        <taxon>Lymnaeoidea</taxon>
        <taxon>Lymnaeidae</taxon>
        <taxon>Lymnaea</taxon>
    </lineage>
</organism>
<dbReference type="EMBL" id="CAXITT010000165">
    <property type="protein sequence ID" value="CAL1534228.1"/>
    <property type="molecule type" value="Genomic_DNA"/>
</dbReference>
<evidence type="ECO:0000313" key="3">
    <source>
        <dbReference type="Proteomes" id="UP001497497"/>
    </source>
</evidence>
<name>A0AAV2HJQ6_LYMST</name>
<comment type="caution">
    <text evidence="2">The sequence shown here is derived from an EMBL/GenBank/DDBJ whole genome shotgun (WGS) entry which is preliminary data.</text>
</comment>
<proteinExistence type="predicted"/>